<dbReference type="PANTHER" id="PTHR48098:SF3">
    <property type="entry name" value="IRON(III) ENTEROBACTIN ESTERASE"/>
    <property type="match status" value="1"/>
</dbReference>
<dbReference type="OrthoDB" id="9768282at2"/>
<proteinExistence type="predicted"/>
<dbReference type="Pfam" id="PF00756">
    <property type="entry name" value="Esterase"/>
    <property type="match status" value="1"/>
</dbReference>
<evidence type="ECO:0000256" key="1">
    <source>
        <dbReference type="SAM" id="SignalP"/>
    </source>
</evidence>
<evidence type="ECO:0000313" key="3">
    <source>
        <dbReference type="Proteomes" id="UP000292958"/>
    </source>
</evidence>
<accession>A0A4Q7YXY2</accession>
<dbReference type="Proteomes" id="UP000292958">
    <property type="component" value="Unassembled WGS sequence"/>
</dbReference>
<comment type="caution">
    <text evidence="2">The sequence shown here is derived from an EMBL/GenBank/DDBJ whole genome shotgun (WGS) entry which is preliminary data.</text>
</comment>
<evidence type="ECO:0000313" key="2">
    <source>
        <dbReference type="EMBL" id="RZU41959.1"/>
    </source>
</evidence>
<feature type="chain" id="PRO_5020797080" evidence="1">
    <location>
        <begin position="19"/>
        <end position="567"/>
    </location>
</feature>
<dbReference type="PANTHER" id="PTHR48098">
    <property type="entry name" value="ENTEROCHELIN ESTERASE-RELATED"/>
    <property type="match status" value="1"/>
</dbReference>
<keyword evidence="1" id="KW-0732">Signal</keyword>
<dbReference type="InterPro" id="IPR000801">
    <property type="entry name" value="Esterase-like"/>
</dbReference>
<feature type="signal peptide" evidence="1">
    <location>
        <begin position="1"/>
        <end position="18"/>
    </location>
</feature>
<protein>
    <submittedName>
        <fullName evidence="2">Putative esterase</fullName>
    </submittedName>
</protein>
<dbReference type="SUPFAM" id="SSF53474">
    <property type="entry name" value="alpha/beta-Hydrolases"/>
    <property type="match status" value="1"/>
</dbReference>
<dbReference type="InterPro" id="IPR029058">
    <property type="entry name" value="AB_hydrolase_fold"/>
</dbReference>
<reference evidence="2 3" key="1">
    <citation type="submission" date="2019-02" db="EMBL/GenBank/DDBJ databases">
        <title>Genomic Encyclopedia of Archaeal and Bacterial Type Strains, Phase II (KMG-II): from individual species to whole genera.</title>
        <authorList>
            <person name="Goeker M."/>
        </authorList>
    </citation>
    <scope>NUCLEOTIDE SEQUENCE [LARGE SCALE GENOMIC DNA]</scope>
    <source>
        <strain evidence="2 3">DSM 18101</strain>
    </source>
</reference>
<dbReference type="AlphaFoldDB" id="A0A4Q7YXY2"/>
<sequence>MLRSVFLLLTALPLAAQTASVPKIQVTIDQRSAGDGELTGRLMVAISKDSKDSKDEPRMQIDESYQSQQIFGMDVTNAKPGTPLVLDDANSFGFPIQHLHDLPPGEYTVQAVFNRYERFQLANGKTVLLPPDKGEGQHWNLKPGNPMSKPVKVKWSPDSDLRIEVKDVIPPVAAPEPDTKYLRHVRIRSELLSRFWGRDMYLSAIVILPDGFDTHPSAHYPTVVYQDHFHANFSAVGWRETPPTPELKGREAFRAKWQYAFYEAWTNGTLPRVLLIEPQHANPYYDDSYAVNSANVGPYGDAITQELIPAVEKQFRGIGQGWARATYGGSTGGWEALASQVFYPEFYNGTWALCPDPVDFHAYQVTNLYDDENAYVRKGPFATIEIPSDRRGDGNITAQMAQVNHYELALGSHGRSGEQYDIWQAVFSPQGEDGYPAPVYDKLTGKVDKKVVEYWRDHYDLDAILMRDWTTLGLKLEGKLHIAVGDSDTYFLNNAVYLMQENLKKTRHPHSDATFDFGPRQPHCYTGARPDWDESEGADLNQRVLPLMARHMIETAPKGADVESWRY</sequence>
<keyword evidence="3" id="KW-1185">Reference proteome</keyword>
<organism evidence="2 3">
    <name type="scientific">Edaphobacter modestus</name>
    <dbReference type="NCBI Taxonomy" id="388466"/>
    <lineage>
        <taxon>Bacteria</taxon>
        <taxon>Pseudomonadati</taxon>
        <taxon>Acidobacteriota</taxon>
        <taxon>Terriglobia</taxon>
        <taxon>Terriglobales</taxon>
        <taxon>Acidobacteriaceae</taxon>
        <taxon>Edaphobacter</taxon>
    </lineage>
</organism>
<gene>
    <name evidence="2" type="ORF">BDD14_3501</name>
</gene>
<dbReference type="RefSeq" id="WP_130419784.1">
    <property type="nucleotide sequence ID" value="NZ_SHKW01000001.1"/>
</dbReference>
<dbReference type="Gene3D" id="3.40.50.1820">
    <property type="entry name" value="alpha/beta hydrolase"/>
    <property type="match status" value="1"/>
</dbReference>
<dbReference type="EMBL" id="SHKW01000001">
    <property type="protein sequence ID" value="RZU41959.1"/>
    <property type="molecule type" value="Genomic_DNA"/>
</dbReference>
<name>A0A4Q7YXY2_9BACT</name>
<dbReference type="InterPro" id="IPR050583">
    <property type="entry name" value="Mycobacterial_A85_antigen"/>
</dbReference>